<keyword evidence="4" id="KW-0547">Nucleotide-binding</keyword>
<reference evidence="14" key="1">
    <citation type="journal article" date="2020" name="mSystems">
        <title>Genome- and Community-Level Interaction Insights into Carbon Utilization and Element Cycling Functions of Hydrothermarchaeota in Hydrothermal Sediment.</title>
        <authorList>
            <person name="Zhou Z."/>
            <person name="Liu Y."/>
            <person name="Xu W."/>
            <person name="Pan J."/>
            <person name="Luo Z.H."/>
            <person name="Li M."/>
        </authorList>
    </citation>
    <scope>NUCLEOTIDE SEQUENCE [LARGE SCALE GENOMIC DNA]</scope>
    <source>
        <strain evidence="14">HyVt-102</strain>
    </source>
</reference>
<dbReference type="GO" id="GO:0043138">
    <property type="term" value="F:3'-5' DNA helicase activity"/>
    <property type="evidence" value="ECO:0007669"/>
    <property type="project" value="UniProtKB-EC"/>
</dbReference>
<keyword evidence="10" id="KW-0413">Isomerase</keyword>
<dbReference type="Pfam" id="PF00270">
    <property type="entry name" value="DEAD"/>
    <property type="match status" value="1"/>
</dbReference>
<evidence type="ECO:0000259" key="13">
    <source>
        <dbReference type="PROSITE" id="PS51192"/>
    </source>
</evidence>
<evidence type="ECO:0000313" key="14">
    <source>
        <dbReference type="EMBL" id="HDI83620.1"/>
    </source>
</evidence>
<dbReference type="Gene3D" id="3.40.50.300">
    <property type="entry name" value="P-loop containing nucleotide triphosphate hydrolases"/>
    <property type="match status" value="1"/>
</dbReference>
<keyword evidence="2" id="KW-0235">DNA replication</keyword>
<keyword evidence="6" id="KW-0347">Helicase</keyword>
<dbReference type="CDD" id="cd17929">
    <property type="entry name" value="DEXHc_priA"/>
    <property type="match status" value="1"/>
</dbReference>
<dbReference type="InterPro" id="IPR011545">
    <property type="entry name" value="DEAD/DEAH_box_helicase_dom"/>
</dbReference>
<dbReference type="Pfam" id="PF17764">
    <property type="entry name" value="PriA_3primeBD"/>
    <property type="match status" value="1"/>
</dbReference>
<dbReference type="PROSITE" id="PS51192">
    <property type="entry name" value="HELICASE_ATP_BIND_1"/>
    <property type="match status" value="1"/>
</dbReference>
<dbReference type="GO" id="GO:0005524">
    <property type="term" value="F:ATP binding"/>
    <property type="evidence" value="ECO:0007669"/>
    <property type="project" value="UniProtKB-KW"/>
</dbReference>
<feature type="domain" description="Helicase ATP-binding" evidence="13">
    <location>
        <begin position="124"/>
        <end position="290"/>
    </location>
</feature>
<keyword evidence="7" id="KW-0862">Zinc</keyword>
<evidence type="ECO:0000256" key="7">
    <source>
        <dbReference type="ARBA" id="ARBA00022833"/>
    </source>
</evidence>
<sequence length="411" mass="47046">MIYVRVVVPIAVNREFTYLVPEGMSLKKGSVVRVPFRKGRIIGVVIGGAEPFEKSRYVLEHLFDLPEDVFKTAEFVIENYLAYPGEVFQFILPPFRKRAKFQIFSGSKESPFILTHEQRRAVDEILKVGKGVFLIHGITGSGKTEVYFHVMEEVLKQGKSVLYLVPEIGMVPQTLERVRRRFGRGEEYHSKLTPGERMKVWFGTLDGDIDIVVGARMAVFLPMQNLGLIVVDEEHDTSYRQSAMRPYYSARDIAVFRGKILDIPVILGSATPSVESYYKAQRGDYQLLELKERIGEAKLPDVEIVNLRKRQLISEELIKEIEGVKGRVIIFLNRRGYSPFVICRKCGYIEKCPDCDIPLTYHKKKGIFLCHHCNYTKKAYNTCPVCGEKLEFSSIGTERVEEKLREIFGEG</sequence>
<dbReference type="InterPro" id="IPR042115">
    <property type="entry name" value="PriA_3primeBD_sf"/>
</dbReference>
<evidence type="ECO:0000256" key="8">
    <source>
        <dbReference type="ARBA" id="ARBA00022840"/>
    </source>
</evidence>
<dbReference type="NCBIfam" id="TIGR00595">
    <property type="entry name" value="priA"/>
    <property type="match status" value="1"/>
</dbReference>
<keyword evidence="8" id="KW-0067">ATP-binding</keyword>
<evidence type="ECO:0000256" key="5">
    <source>
        <dbReference type="ARBA" id="ARBA00022801"/>
    </source>
</evidence>
<dbReference type="GO" id="GO:1990077">
    <property type="term" value="C:primosome complex"/>
    <property type="evidence" value="ECO:0007669"/>
    <property type="project" value="UniProtKB-KW"/>
</dbReference>
<comment type="caution">
    <text evidence="14">The sequence shown here is derived from an EMBL/GenBank/DDBJ whole genome shotgun (WGS) entry which is preliminary data.</text>
</comment>
<keyword evidence="1" id="KW-0639">Primosome</keyword>
<dbReference type="SUPFAM" id="SSF52540">
    <property type="entry name" value="P-loop containing nucleoside triphosphate hydrolases"/>
    <property type="match status" value="1"/>
</dbReference>
<dbReference type="Gene3D" id="3.40.1440.60">
    <property type="entry name" value="PriA, 3(prime) DNA-binding domain"/>
    <property type="match status" value="1"/>
</dbReference>
<evidence type="ECO:0000256" key="11">
    <source>
        <dbReference type="ARBA" id="ARBA00034808"/>
    </source>
</evidence>
<dbReference type="GO" id="GO:0003677">
    <property type="term" value="F:DNA binding"/>
    <property type="evidence" value="ECO:0007669"/>
    <property type="project" value="UniProtKB-KW"/>
</dbReference>
<dbReference type="GO" id="GO:0046872">
    <property type="term" value="F:metal ion binding"/>
    <property type="evidence" value="ECO:0007669"/>
    <property type="project" value="UniProtKB-KW"/>
</dbReference>
<dbReference type="GO" id="GO:0006269">
    <property type="term" value="P:DNA replication, synthesis of primer"/>
    <property type="evidence" value="ECO:0007669"/>
    <property type="project" value="UniProtKB-KW"/>
</dbReference>
<dbReference type="FunFam" id="3.40.50.300:FF:000489">
    <property type="entry name" value="Primosome assembly protein PriA"/>
    <property type="match status" value="1"/>
</dbReference>
<dbReference type="PANTHER" id="PTHR30580:SF0">
    <property type="entry name" value="PRIMOSOMAL PROTEIN N"/>
    <property type="match status" value="1"/>
</dbReference>
<dbReference type="GO" id="GO:0016787">
    <property type="term" value="F:hydrolase activity"/>
    <property type="evidence" value="ECO:0007669"/>
    <property type="project" value="UniProtKB-KW"/>
</dbReference>
<dbReference type="GO" id="GO:0006310">
    <property type="term" value="P:DNA recombination"/>
    <property type="evidence" value="ECO:0007669"/>
    <property type="project" value="InterPro"/>
</dbReference>
<dbReference type="SMART" id="SM00487">
    <property type="entry name" value="DEXDc"/>
    <property type="match status" value="1"/>
</dbReference>
<evidence type="ECO:0000256" key="10">
    <source>
        <dbReference type="ARBA" id="ARBA00023235"/>
    </source>
</evidence>
<evidence type="ECO:0000256" key="6">
    <source>
        <dbReference type="ARBA" id="ARBA00022806"/>
    </source>
</evidence>
<evidence type="ECO:0000256" key="1">
    <source>
        <dbReference type="ARBA" id="ARBA00022515"/>
    </source>
</evidence>
<dbReference type="InterPro" id="IPR040498">
    <property type="entry name" value="PriA_CRR"/>
</dbReference>
<dbReference type="GO" id="GO:0006302">
    <property type="term" value="P:double-strand break repair"/>
    <property type="evidence" value="ECO:0007669"/>
    <property type="project" value="InterPro"/>
</dbReference>
<dbReference type="InterPro" id="IPR005259">
    <property type="entry name" value="PriA"/>
</dbReference>
<dbReference type="PANTHER" id="PTHR30580">
    <property type="entry name" value="PRIMOSOMAL PROTEIN N"/>
    <property type="match status" value="1"/>
</dbReference>
<evidence type="ECO:0000256" key="9">
    <source>
        <dbReference type="ARBA" id="ARBA00023125"/>
    </source>
</evidence>
<protein>
    <recommendedName>
        <fullName evidence="11">DNA 3'-5' helicase</fullName>
        <ecNumber evidence="11">5.6.2.4</ecNumber>
    </recommendedName>
</protein>
<evidence type="ECO:0000256" key="4">
    <source>
        <dbReference type="ARBA" id="ARBA00022741"/>
    </source>
</evidence>
<dbReference type="Proteomes" id="UP000885847">
    <property type="component" value="Unassembled WGS sequence"/>
</dbReference>
<dbReference type="InterPro" id="IPR041222">
    <property type="entry name" value="PriA_3primeBD"/>
</dbReference>
<keyword evidence="5" id="KW-0378">Hydrolase</keyword>
<accession>A0A7C0ZAL8</accession>
<feature type="non-terminal residue" evidence="14">
    <location>
        <position position="411"/>
    </location>
</feature>
<organism evidence="14">
    <name type="scientific">candidate division WOR-3 bacterium</name>
    <dbReference type="NCBI Taxonomy" id="2052148"/>
    <lineage>
        <taxon>Bacteria</taxon>
        <taxon>Bacteria division WOR-3</taxon>
    </lineage>
</organism>
<dbReference type="EC" id="5.6.2.4" evidence="11"/>
<dbReference type="AlphaFoldDB" id="A0A7C0ZAL8"/>
<evidence type="ECO:0000256" key="2">
    <source>
        <dbReference type="ARBA" id="ARBA00022705"/>
    </source>
</evidence>
<dbReference type="GO" id="GO:0006270">
    <property type="term" value="P:DNA replication initiation"/>
    <property type="evidence" value="ECO:0007669"/>
    <property type="project" value="TreeGrafter"/>
</dbReference>
<proteinExistence type="predicted"/>
<gene>
    <name evidence="14" type="primary">priA</name>
    <name evidence="14" type="ORF">ENF18_07515</name>
</gene>
<evidence type="ECO:0000256" key="3">
    <source>
        <dbReference type="ARBA" id="ARBA00022723"/>
    </source>
</evidence>
<evidence type="ECO:0000256" key="12">
    <source>
        <dbReference type="ARBA" id="ARBA00048988"/>
    </source>
</evidence>
<comment type="catalytic activity">
    <reaction evidence="12">
        <text>ATP + H2O = ADP + phosphate + H(+)</text>
        <dbReference type="Rhea" id="RHEA:13065"/>
        <dbReference type="ChEBI" id="CHEBI:15377"/>
        <dbReference type="ChEBI" id="CHEBI:15378"/>
        <dbReference type="ChEBI" id="CHEBI:30616"/>
        <dbReference type="ChEBI" id="CHEBI:43474"/>
        <dbReference type="ChEBI" id="CHEBI:456216"/>
        <dbReference type="EC" id="5.6.2.4"/>
    </reaction>
</comment>
<dbReference type="Pfam" id="PF18319">
    <property type="entry name" value="Zn_ribbon_PriA"/>
    <property type="match status" value="1"/>
</dbReference>
<keyword evidence="3" id="KW-0479">Metal-binding</keyword>
<name>A0A7C0ZAL8_UNCW3</name>
<dbReference type="InterPro" id="IPR027417">
    <property type="entry name" value="P-loop_NTPase"/>
</dbReference>
<dbReference type="InterPro" id="IPR014001">
    <property type="entry name" value="Helicase_ATP-bd"/>
</dbReference>
<dbReference type="EMBL" id="DQWE01000355">
    <property type="protein sequence ID" value="HDI83620.1"/>
    <property type="molecule type" value="Genomic_DNA"/>
</dbReference>
<keyword evidence="9" id="KW-0238">DNA-binding</keyword>